<gene>
    <name evidence="1" type="ORF">SAMN05421720_103110</name>
</gene>
<dbReference type="AlphaFoldDB" id="A0A1G6ZZP5"/>
<evidence type="ECO:0000313" key="1">
    <source>
        <dbReference type="EMBL" id="SDE08000.1"/>
    </source>
</evidence>
<name>A0A1G6ZZP5_9PROT</name>
<reference evidence="1 2" key="1">
    <citation type="submission" date="2016-10" db="EMBL/GenBank/DDBJ databases">
        <authorList>
            <person name="de Groot N.N."/>
        </authorList>
    </citation>
    <scope>NUCLEOTIDE SEQUENCE [LARGE SCALE GENOMIC DNA]</scope>
    <source>
        <strain evidence="1 2">ATCC 700224</strain>
    </source>
</reference>
<organism evidence="1 2">
    <name type="scientific">Rhodospira trueperi</name>
    <dbReference type="NCBI Taxonomy" id="69960"/>
    <lineage>
        <taxon>Bacteria</taxon>
        <taxon>Pseudomonadati</taxon>
        <taxon>Pseudomonadota</taxon>
        <taxon>Alphaproteobacteria</taxon>
        <taxon>Rhodospirillales</taxon>
        <taxon>Rhodospirillaceae</taxon>
        <taxon>Rhodospira</taxon>
    </lineage>
</organism>
<dbReference type="EMBL" id="FNAP01000003">
    <property type="protein sequence ID" value="SDE08000.1"/>
    <property type="molecule type" value="Genomic_DNA"/>
</dbReference>
<proteinExistence type="predicted"/>
<sequence length="79" mass="8121">MANIKERGQFVLASGKDLAAAANADAKGLARFTGLSEKAVTTVLNGGKTTWVRCAKVVRALNAMGAKDAGTDAISRQGE</sequence>
<protein>
    <submittedName>
        <fullName evidence="1">Uncharacterized protein</fullName>
    </submittedName>
</protein>
<evidence type="ECO:0000313" key="2">
    <source>
        <dbReference type="Proteomes" id="UP000199412"/>
    </source>
</evidence>
<dbReference type="STRING" id="69960.SAMN05421720_103110"/>
<dbReference type="OrthoDB" id="7363588at2"/>
<keyword evidence="2" id="KW-1185">Reference proteome</keyword>
<dbReference type="Proteomes" id="UP000199412">
    <property type="component" value="Unassembled WGS sequence"/>
</dbReference>
<dbReference type="RefSeq" id="WP_092783570.1">
    <property type="nucleotide sequence ID" value="NZ_FNAP01000003.1"/>
</dbReference>
<accession>A0A1G6ZZP5</accession>